<evidence type="ECO:0000256" key="1">
    <source>
        <dbReference type="SAM" id="MobiDB-lite"/>
    </source>
</evidence>
<dbReference type="Gene3D" id="1.10.510.10">
    <property type="entry name" value="Transferase(Phosphotransferase) domain 1"/>
    <property type="match status" value="1"/>
</dbReference>
<dbReference type="InterPro" id="IPR011009">
    <property type="entry name" value="Kinase-like_dom_sf"/>
</dbReference>
<dbReference type="SMART" id="SM00256">
    <property type="entry name" value="FBOX"/>
    <property type="match status" value="2"/>
</dbReference>
<dbReference type="SUPFAM" id="SSF81383">
    <property type="entry name" value="F-box domain"/>
    <property type="match status" value="1"/>
</dbReference>
<dbReference type="EnsemblPlants" id="ONIVA02G25570.1">
    <property type="protein sequence ID" value="ONIVA02G25570.1"/>
    <property type="gene ID" value="ONIVA02G25570"/>
</dbReference>
<proteinExistence type="predicted"/>
<dbReference type="HOGENOM" id="CLU_241278_0_0_1"/>
<dbReference type="STRING" id="4536.A0A0E0G9C1"/>
<feature type="compositionally biased region" description="Low complexity" evidence="1">
    <location>
        <begin position="1010"/>
        <end position="1020"/>
    </location>
</feature>
<dbReference type="Gramene" id="ONIVA02G25570.1">
    <property type="protein sequence ID" value="ONIVA02G25570.1"/>
    <property type="gene ID" value="ONIVA02G25570"/>
</dbReference>
<feature type="compositionally biased region" description="Basic and acidic residues" evidence="1">
    <location>
        <begin position="886"/>
        <end position="909"/>
    </location>
</feature>
<dbReference type="Gene3D" id="1.20.1280.50">
    <property type="match status" value="1"/>
</dbReference>
<reference evidence="3" key="2">
    <citation type="submission" date="2018-04" db="EMBL/GenBank/DDBJ databases">
        <title>OnivRS2 (Oryza nivara Reference Sequence Version 2).</title>
        <authorList>
            <person name="Zhang J."/>
            <person name="Kudrna D."/>
            <person name="Lee S."/>
            <person name="Talag J."/>
            <person name="Rajasekar S."/>
            <person name="Welchert J."/>
            <person name="Hsing Y.-I."/>
            <person name="Wing R.A."/>
        </authorList>
    </citation>
    <scope>NUCLEOTIDE SEQUENCE [LARGE SCALE GENOMIC DNA]</scope>
    <source>
        <strain evidence="3">SL10</strain>
    </source>
</reference>
<feature type="compositionally biased region" description="Gly residues" evidence="1">
    <location>
        <begin position="1549"/>
        <end position="1560"/>
    </location>
</feature>
<dbReference type="InterPro" id="IPR036047">
    <property type="entry name" value="F-box-like_dom_sf"/>
</dbReference>
<feature type="region of interest" description="Disordered" evidence="1">
    <location>
        <begin position="1534"/>
        <end position="1560"/>
    </location>
</feature>
<dbReference type="SUPFAM" id="SSF56112">
    <property type="entry name" value="Protein kinase-like (PK-like)"/>
    <property type="match status" value="1"/>
</dbReference>
<evidence type="ECO:0000313" key="3">
    <source>
        <dbReference type="EnsemblPlants" id="ONIVA02G25570.1"/>
    </source>
</evidence>
<feature type="region of interest" description="Disordered" evidence="1">
    <location>
        <begin position="885"/>
        <end position="923"/>
    </location>
</feature>
<keyword evidence="4" id="KW-1185">Reference proteome</keyword>
<dbReference type="eggNOG" id="KOG0594">
    <property type="taxonomic scope" value="Eukaryota"/>
</dbReference>
<evidence type="ECO:0000313" key="4">
    <source>
        <dbReference type="Proteomes" id="UP000006591"/>
    </source>
</evidence>
<accession>A0A0E0G9C1</accession>
<feature type="region of interest" description="Disordered" evidence="1">
    <location>
        <begin position="970"/>
        <end position="1020"/>
    </location>
</feature>
<dbReference type="Proteomes" id="UP000006591">
    <property type="component" value="Chromosome 2"/>
</dbReference>
<reference evidence="3" key="1">
    <citation type="submission" date="2015-04" db="UniProtKB">
        <authorList>
            <consortium name="EnsemblPlants"/>
        </authorList>
    </citation>
    <scope>IDENTIFICATION</scope>
    <source>
        <strain evidence="3">SL10</strain>
    </source>
</reference>
<evidence type="ECO:0000259" key="2">
    <source>
        <dbReference type="SMART" id="SM00256"/>
    </source>
</evidence>
<dbReference type="PANTHER" id="PTHR33110:SF125">
    <property type="entry name" value="OS05G0570350 PROTEIN"/>
    <property type="match status" value="1"/>
</dbReference>
<dbReference type="PANTHER" id="PTHR33110">
    <property type="entry name" value="F-BOX/KELCH-REPEAT PROTEIN-RELATED"/>
    <property type="match status" value="1"/>
</dbReference>
<feature type="compositionally biased region" description="Low complexity" evidence="1">
    <location>
        <begin position="989"/>
        <end position="999"/>
    </location>
</feature>
<dbReference type="OMA" id="PMDSPWR"/>
<sequence>MRPSPPSPFQTKHISSCFQKPRNPSVPFLLLASPPASRASASPMDSPWRDLDADVLGFILKRLPCLVDRRRMARVCRNWRVAVKPEQPRPGTRPLPSILVPRADGPSFACALAGCATHAFRPPLPADARTARYFGAYDGGWVFVGIYRTMDYALFSLRTDERFPLADIEMLTDILAATLSSPPDDEHCLAAAIINTSFSLMDDPRVHVFWRMEHQVVEKATAVEFVTTSVLEDVIHHKGSFHFLTGEENLHVFPVAGFHEDDDGNLEIPPMVVRRFSRGGRDYGGAIAVRYLVESGENLLMVVRLVPHPPQLPPGTWAFKVFEMVHETPINNDGAPYAWKELESLGGRMLFVARGCSRSYDADKYPGAEFNEGVYFLDDGRLYDETFQILNPFAQFPCSDNGKWLPPAAAAAAEAVTGRVDKLLPEQGPSYYTPPVWILPLILLFPRRKSLNQHGIHSDTAPPPLEPSPMDAPWFYLNADVLRLVHKRLPCLVDRRRMARVCHNWRVAVAPQPQPPPGTRPLPSILVRRAYRTSFACALAGCATHGFGHPLPADARAARYFGAYDGGWVFVCFYRTLDYALLSLRGDEKLPLADVETLTDMVAATLSSPPDDEHCLAAAIGHSCVMYDPRVHVFWRMEHQVEEKATAVESVTTSVLEDVIHHKKAFHFLTREENLHVFSVPGFHEDDDGNLEIPPKEVRRFSRGGRDYGGGFAVRYLVESGESLLMVVRLVPHPPLFPPTTWAFKVFEMVETPLGTPINNDEAPYAWKELESLGGRMLFVSRGCSRSYDANKYPGDEFKEGVYFLDDGRLYDEASQFVNPLPQYPCSDNGKWLPPAAAAAAEAEAVTGRVDKLLPEQGPSYYTSPVWILPLILLFPLRKSLNQHGTYRDTGEGAREGRPVGARDEDRRERPRPRRRLRLRLDGDAPVVADSGHAAAVDEAREALVDEAEDVGVEVEPWRVHWRGREAEARLARGEKPSSNMAHNDEASSSRSTSSAAAQPSPPPPPRLSPAPASASASPMDAAAPARDFMAEALRLVHNRLTCLVDRRTMARVCHDWRVAVKPLQHAPHRRPLPWILVPRADSPSFSCALRGCGGHGLGVPHDARAARCFGAYDGGWLFLAFRETFRHKLLSLRDVQLRLRLPFFVRPDMTAAELGRPVPYIGMVMLASTLSSPPEDEDCVGAAIITYGPYEAGRRTHAFWRVQSAKAFPDQAAAMGHGSDAIDEPALEDVIHHKGAFLFLITEEDLHVFAVRDFHEDGKGNMKMAPRAIRRFSRGGRDYGGDIVVRYLVESRGNLLMVVRRVPDRLHAPPRTSAFKVFEMVEPPSGTRIEALYAWNELESLGGRMLFVARGCSRSYDAGDYPGDEFGEGCSRLGGGDGDIPAETPASGYRRRMRRRFRVWTSSCRSKARRTTHRRAHMDLENASSTALTGQINNHHIKSRREGRAVGARDEDRWERPRLRQRLLRRDGEAPVVADSCHAAAVDEAEDVGVEVAPWRVVHWRGGGAACRWQGEEAMRYSPGLVPLLLGTGGHGRSGWATNTSNRKPRVGGRGGNLRGGGEPAEASGLPRFFLAQHTTPLRLTSGLWAAFFAELVTTQPLFAGDSEVQQLLHIFKLLGTPNEQVWPGVSKLPNWHEYPQWNPSKVSDLVHGLDADAVLNDVNKELY</sequence>
<organism evidence="3">
    <name type="scientific">Oryza nivara</name>
    <name type="common">Indian wild rice</name>
    <name type="synonym">Oryza sativa f. spontanea</name>
    <dbReference type="NCBI Taxonomy" id="4536"/>
    <lineage>
        <taxon>Eukaryota</taxon>
        <taxon>Viridiplantae</taxon>
        <taxon>Streptophyta</taxon>
        <taxon>Embryophyta</taxon>
        <taxon>Tracheophyta</taxon>
        <taxon>Spermatophyta</taxon>
        <taxon>Magnoliopsida</taxon>
        <taxon>Liliopsida</taxon>
        <taxon>Poales</taxon>
        <taxon>Poaceae</taxon>
        <taxon>BOP clade</taxon>
        <taxon>Oryzoideae</taxon>
        <taxon>Oryzeae</taxon>
        <taxon>Oryzinae</taxon>
        <taxon>Oryza</taxon>
    </lineage>
</organism>
<feature type="compositionally biased region" description="Pro residues" evidence="1">
    <location>
        <begin position="1000"/>
        <end position="1009"/>
    </location>
</feature>
<protein>
    <recommendedName>
        <fullName evidence="2">F-box domain-containing protein</fullName>
    </recommendedName>
</protein>
<name>A0A0E0G9C1_ORYNI</name>
<dbReference type="InterPro" id="IPR005174">
    <property type="entry name" value="KIB1-4_b-propeller"/>
</dbReference>
<dbReference type="Pfam" id="PF03478">
    <property type="entry name" value="Beta-prop_KIB1-4"/>
    <property type="match status" value="3"/>
</dbReference>
<feature type="domain" description="F-box" evidence="2">
    <location>
        <begin position="51"/>
        <end position="92"/>
    </location>
</feature>
<dbReference type="InterPro" id="IPR001810">
    <property type="entry name" value="F-box_dom"/>
</dbReference>
<feature type="domain" description="F-box" evidence="2">
    <location>
        <begin position="477"/>
        <end position="519"/>
    </location>
</feature>